<evidence type="ECO:0000313" key="1">
    <source>
        <dbReference type="EMBL" id="KAG9467808.1"/>
    </source>
</evidence>
<accession>A0A8J6JL26</accession>
<keyword evidence="2" id="KW-1185">Reference proteome</keyword>
<sequence>MHARPRERSAKRVFNQQLFKMYGQLYMVDIMSRQFSCRWFNNTDNLHHLTYQGHLTVTRPIWAKANGRFPNPHPNIRKEHFSHILYKQMTACQQRADNISTLHMH</sequence>
<organism evidence="1 2">
    <name type="scientific">Eleutherodactylus coqui</name>
    <name type="common">Puerto Rican coqui</name>
    <dbReference type="NCBI Taxonomy" id="57060"/>
    <lineage>
        <taxon>Eukaryota</taxon>
        <taxon>Metazoa</taxon>
        <taxon>Chordata</taxon>
        <taxon>Craniata</taxon>
        <taxon>Vertebrata</taxon>
        <taxon>Euteleostomi</taxon>
        <taxon>Amphibia</taxon>
        <taxon>Batrachia</taxon>
        <taxon>Anura</taxon>
        <taxon>Neobatrachia</taxon>
        <taxon>Hyloidea</taxon>
        <taxon>Eleutherodactylidae</taxon>
        <taxon>Eleutherodactylinae</taxon>
        <taxon>Eleutherodactylus</taxon>
        <taxon>Eleutherodactylus</taxon>
    </lineage>
</organism>
<proteinExistence type="predicted"/>
<comment type="caution">
    <text evidence="1">The sequence shown here is derived from an EMBL/GenBank/DDBJ whole genome shotgun (WGS) entry which is preliminary data.</text>
</comment>
<evidence type="ECO:0000313" key="2">
    <source>
        <dbReference type="Proteomes" id="UP000770717"/>
    </source>
</evidence>
<dbReference type="EMBL" id="WNTK01001183">
    <property type="protein sequence ID" value="KAG9467808.1"/>
    <property type="molecule type" value="Genomic_DNA"/>
</dbReference>
<gene>
    <name evidence="1" type="ORF">GDO78_014261</name>
</gene>
<dbReference type="Proteomes" id="UP000770717">
    <property type="component" value="Unassembled WGS sequence"/>
</dbReference>
<name>A0A8J6JL26_ELECQ</name>
<reference evidence="1" key="1">
    <citation type="thesis" date="2020" institute="ProQuest LLC" country="789 East Eisenhower Parkway, Ann Arbor, MI, USA">
        <title>Comparative Genomics and Chromosome Evolution.</title>
        <authorList>
            <person name="Mudd A.B."/>
        </authorList>
    </citation>
    <scope>NUCLEOTIDE SEQUENCE</scope>
    <source>
        <strain evidence="1">HN-11 Male</strain>
        <tissue evidence="1">Kidney and liver</tissue>
    </source>
</reference>
<protein>
    <submittedName>
        <fullName evidence="1">Uncharacterized protein</fullName>
    </submittedName>
</protein>
<dbReference type="AlphaFoldDB" id="A0A8J6JL26"/>